<dbReference type="AlphaFoldDB" id="A0A1G4IQN8"/>
<dbReference type="GO" id="GO:0000422">
    <property type="term" value="P:autophagy of mitochondrion"/>
    <property type="evidence" value="ECO:0007669"/>
    <property type="project" value="TreeGrafter"/>
</dbReference>
<dbReference type="GO" id="GO:0016236">
    <property type="term" value="P:macroautophagy"/>
    <property type="evidence" value="ECO:0007669"/>
    <property type="project" value="TreeGrafter"/>
</dbReference>
<evidence type="ECO:0000313" key="9">
    <source>
        <dbReference type="Proteomes" id="UP000191144"/>
    </source>
</evidence>
<keyword evidence="4 7" id="KW-0472">Membrane</keyword>
<name>A0A1G4IQN8_9SACH</name>
<feature type="transmembrane region" description="Helical" evidence="7">
    <location>
        <begin position="52"/>
        <end position="73"/>
    </location>
</feature>
<sequence>MSVCLAVTKTIAVSSLGIYCGTLCSATILAQFTPMDVIKSQLMGPAKIVARVAASLATVSSIFFGLSFFGAPAHLRHPYLLYGMLVAPISSVYMALTMTFKRPRQCRERCTKRKAAEAAEAAEAASNATTTATTTTTPTDVSLDESVVDLGQLPVEDETLETTTTTTTTRTPDHAPETLPFSPVTCHSSKCLRPIPVLFAISVAGFAESVLGLYGEGLFV</sequence>
<dbReference type="PANTHER" id="PTHR37278">
    <property type="entry name" value="AUTOPHAGY-RELATED PROTEIN 33-RELATED"/>
    <property type="match status" value="1"/>
</dbReference>
<evidence type="ECO:0000256" key="4">
    <source>
        <dbReference type="ARBA" id="ARBA00023136"/>
    </source>
</evidence>
<evidence type="ECO:0000256" key="1">
    <source>
        <dbReference type="ARBA" id="ARBA00004141"/>
    </source>
</evidence>
<reference evidence="9" key="1">
    <citation type="submission" date="2016-03" db="EMBL/GenBank/DDBJ databases">
        <authorList>
            <person name="Devillers Hugo."/>
        </authorList>
    </citation>
    <scope>NUCLEOTIDE SEQUENCE [LARGE SCALE GENOMIC DNA]</scope>
</reference>
<gene>
    <name evidence="8" type="ORF">LAME_0A06832G</name>
</gene>
<keyword evidence="3 7" id="KW-1133">Transmembrane helix</keyword>
<accession>A0A1G4IQN8</accession>
<evidence type="ECO:0000313" key="8">
    <source>
        <dbReference type="EMBL" id="SCU79012.1"/>
    </source>
</evidence>
<feature type="region of interest" description="Disordered" evidence="6">
    <location>
        <begin position="121"/>
        <end position="176"/>
    </location>
</feature>
<dbReference type="PANTHER" id="PTHR37278:SF1">
    <property type="entry name" value="AUTOPHAGY-RELATED PROTEIN 33-RELATED"/>
    <property type="match status" value="1"/>
</dbReference>
<feature type="compositionally biased region" description="Low complexity" evidence="6">
    <location>
        <begin position="121"/>
        <end position="139"/>
    </location>
</feature>
<protein>
    <submittedName>
        <fullName evidence="8">LAME_0A06832g1_1</fullName>
    </submittedName>
</protein>
<proteinExistence type="inferred from homology"/>
<comment type="subcellular location">
    <subcellularLocation>
        <location evidence="1">Membrane</location>
        <topology evidence="1">Multi-pass membrane protein</topology>
    </subcellularLocation>
</comment>
<evidence type="ECO:0000256" key="5">
    <source>
        <dbReference type="ARBA" id="ARBA00038013"/>
    </source>
</evidence>
<comment type="similarity">
    <text evidence="5">Belongs to the ATG33 family.</text>
</comment>
<organism evidence="8 9">
    <name type="scientific">Lachancea meyersii CBS 8951</name>
    <dbReference type="NCBI Taxonomy" id="1266667"/>
    <lineage>
        <taxon>Eukaryota</taxon>
        <taxon>Fungi</taxon>
        <taxon>Dikarya</taxon>
        <taxon>Ascomycota</taxon>
        <taxon>Saccharomycotina</taxon>
        <taxon>Saccharomycetes</taxon>
        <taxon>Saccharomycetales</taxon>
        <taxon>Saccharomycetaceae</taxon>
        <taxon>Lachancea</taxon>
    </lineage>
</organism>
<dbReference type="OrthoDB" id="5336366at2759"/>
<dbReference type="GO" id="GO:0005741">
    <property type="term" value="C:mitochondrial outer membrane"/>
    <property type="evidence" value="ECO:0007669"/>
    <property type="project" value="TreeGrafter"/>
</dbReference>
<keyword evidence="9" id="KW-1185">Reference proteome</keyword>
<evidence type="ECO:0000256" key="6">
    <source>
        <dbReference type="SAM" id="MobiDB-lite"/>
    </source>
</evidence>
<evidence type="ECO:0000256" key="2">
    <source>
        <dbReference type="ARBA" id="ARBA00022692"/>
    </source>
</evidence>
<keyword evidence="2 7" id="KW-0812">Transmembrane</keyword>
<dbReference type="Proteomes" id="UP000191144">
    <property type="component" value="Chromosome A"/>
</dbReference>
<feature type="transmembrane region" description="Helical" evidence="7">
    <location>
        <begin position="12"/>
        <end position="32"/>
    </location>
</feature>
<dbReference type="EMBL" id="LT598483">
    <property type="protein sequence ID" value="SCU79012.1"/>
    <property type="molecule type" value="Genomic_DNA"/>
</dbReference>
<evidence type="ECO:0000256" key="3">
    <source>
        <dbReference type="ARBA" id="ARBA00022989"/>
    </source>
</evidence>
<feature type="transmembrane region" description="Helical" evidence="7">
    <location>
        <begin position="79"/>
        <end position="100"/>
    </location>
</feature>
<evidence type="ECO:0000256" key="7">
    <source>
        <dbReference type="SAM" id="Phobius"/>
    </source>
</evidence>
<dbReference type="InterPro" id="IPR051668">
    <property type="entry name" value="ATG33"/>
</dbReference>